<accession>A0A916VZ52</accession>
<dbReference type="Proteomes" id="UP000596977">
    <property type="component" value="Unassembled WGS sequence"/>
</dbReference>
<protein>
    <submittedName>
        <fullName evidence="2">Membrane protein</fullName>
    </submittedName>
</protein>
<evidence type="ECO:0000313" key="2">
    <source>
        <dbReference type="EMBL" id="GGA54665.1"/>
    </source>
</evidence>
<keyword evidence="1" id="KW-1133">Transmembrane helix</keyword>
<organism evidence="2 3">
    <name type="scientific">Pelagibacterium lentulum</name>
    <dbReference type="NCBI Taxonomy" id="2029865"/>
    <lineage>
        <taxon>Bacteria</taxon>
        <taxon>Pseudomonadati</taxon>
        <taxon>Pseudomonadota</taxon>
        <taxon>Alphaproteobacteria</taxon>
        <taxon>Hyphomicrobiales</taxon>
        <taxon>Devosiaceae</taxon>
        <taxon>Pelagibacterium</taxon>
    </lineage>
</organism>
<dbReference type="AlphaFoldDB" id="A0A916VZ52"/>
<feature type="transmembrane region" description="Helical" evidence="1">
    <location>
        <begin position="6"/>
        <end position="27"/>
    </location>
</feature>
<reference evidence="2 3" key="1">
    <citation type="journal article" date="2014" name="Int. J. Syst. Evol. Microbiol.">
        <title>Complete genome sequence of Corynebacterium casei LMG S-19264T (=DSM 44701T), isolated from a smear-ripened cheese.</title>
        <authorList>
            <consortium name="US DOE Joint Genome Institute (JGI-PGF)"/>
            <person name="Walter F."/>
            <person name="Albersmeier A."/>
            <person name="Kalinowski J."/>
            <person name="Ruckert C."/>
        </authorList>
    </citation>
    <scope>NUCLEOTIDE SEQUENCE [LARGE SCALE GENOMIC DNA]</scope>
    <source>
        <strain evidence="2 3">CGMCC 1.15896</strain>
    </source>
</reference>
<keyword evidence="1" id="KW-0812">Transmembrane</keyword>
<keyword evidence="1" id="KW-0472">Membrane</keyword>
<keyword evidence="3" id="KW-1185">Reference proteome</keyword>
<gene>
    <name evidence="2" type="ORF">GCM10011499_26040</name>
</gene>
<dbReference type="RefSeq" id="WP_127072079.1">
    <property type="nucleotide sequence ID" value="NZ_BMKB01000004.1"/>
</dbReference>
<evidence type="ECO:0000256" key="1">
    <source>
        <dbReference type="SAM" id="Phobius"/>
    </source>
</evidence>
<comment type="caution">
    <text evidence="2">The sequence shown here is derived from an EMBL/GenBank/DDBJ whole genome shotgun (WGS) entry which is preliminary data.</text>
</comment>
<evidence type="ECO:0000313" key="3">
    <source>
        <dbReference type="Proteomes" id="UP000596977"/>
    </source>
</evidence>
<sequence>MARFLLWVLFGVILGGLIHLVVILTLPDMASRDLATRLGELNAHENVVVIDAIAAGEPNPLGLDPELVYGVCQLSLQNGPGVVNGQLPIGFWSVAIFNRQGHVIYSTTNRSGSSGYLDMGIFNPSQTRLLAEQRFEIEEGMLIVETPTDEIFVVLRVAPAHGAMRARYVRVLDELRCLTIR</sequence>
<name>A0A916VZ52_9HYPH</name>
<proteinExistence type="predicted"/>
<dbReference type="OrthoDB" id="1346484at2"/>
<dbReference type="EMBL" id="BMKB01000004">
    <property type="protein sequence ID" value="GGA54665.1"/>
    <property type="molecule type" value="Genomic_DNA"/>
</dbReference>